<reference evidence="17" key="1">
    <citation type="submission" date="2021-01" db="EMBL/GenBank/DDBJ databases">
        <title>Metabolic potential, ecology and presence of endohyphal bacteria is reflected in genomic diversity of Mucoromycotina.</title>
        <authorList>
            <person name="Muszewska A."/>
            <person name="Okrasinska A."/>
            <person name="Steczkiewicz K."/>
            <person name="Drgas O."/>
            <person name="Orlowska M."/>
            <person name="Perlinska-Lenart U."/>
            <person name="Aleksandrzak-Piekarczyk T."/>
            <person name="Szatraj K."/>
            <person name="Zielenkiewicz U."/>
            <person name="Pilsyk S."/>
            <person name="Malc E."/>
            <person name="Mieczkowski P."/>
            <person name="Kruszewska J.S."/>
            <person name="Biernat P."/>
            <person name="Pawlowska J."/>
        </authorList>
    </citation>
    <scope>NUCLEOTIDE SEQUENCE</scope>
    <source>
        <strain evidence="17">WA0000018081</strain>
    </source>
</reference>
<dbReference type="GO" id="GO:0030943">
    <property type="term" value="F:mitochondrion targeting sequence binding"/>
    <property type="evidence" value="ECO:0007669"/>
    <property type="project" value="TreeGrafter"/>
</dbReference>
<dbReference type="GO" id="GO:0008320">
    <property type="term" value="F:protein transmembrane transporter activity"/>
    <property type="evidence" value="ECO:0007669"/>
    <property type="project" value="TreeGrafter"/>
</dbReference>
<dbReference type="PROSITE" id="PS01360">
    <property type="entry name" value="ZF_MYND_1"/>
    <property type="match status" value="1"/>
</dbReference>
<evidence type="ECO:0000313" key="18">
    <source>
        <dbReference type="Proteomes" id="UP000613177"/>
    </source>
</evidence>
<dbReference type="AlphaFoldDB" id="A0A8H7SMR5"/>
<dbReference type="Gene3D" id="1.10.220.160">
    <property type="match status" value="1"/>
</dbReference>
<proteinExistence type="inferred from homology"/>
<dbReference type="GO" id="GO:0005742">
    <property type="term" value="C:mitochondrial outer membrane translocase complex"/>
    <property type="evidence" value="ECO:0007669"/>
    <property type="project" value="InterPro"/>
</dbReference>
<accession>A0A8H7SMR5</accession>
<evidence type="ECO:0000256" key="1">
    <source>
        <dbReference type="ARBA" id="ARBA00004572"/>
    </source>
</evidence>
<feature type="domain" description="MYND-type" evidence="16">
    <location>
        <begin position="217"/>
        <end position="257"/>
    </location>
</feature>
<keyword evidence="9" id="KW-0653">Protein transport</keyword>
<evidence type="ECO:0000256" key="2">
    <source>
        <dbReference type="ARBA" id="ARBA00005792"/>
    </source>
</evidence>
<evidence type="ECO:0000259" key="15">
    <source>
        <dbReference type="PROSITE" id="PS50280"/>
    </source>
</evidence>
<sequence>MAVKASTIALISTAIVATFGIGYLVYFDQKRRTDPDFKKQLKRERKKATKIVKETQEKELVTVEALITKVLEAVTQETFPEAAEDKEAYFMEKVSIGEGLCAQGEDYYDESVEHFYKALKIYPAPLELIMIYQKTLPEKVFRIIVNLMALEQQKRQTEFYEYFPPAETGVKFTELPVEADKPIYGLTANKDFNAGDVIYNEIPLISALYPVLEGKYCNYCTKSLSETKIECTNCDQVLFCSQDCEKTASQQYHQFLCTNNKLTTEPNTASKFLDFSRENNLKYPQMIAQFLSGMVAEEVEKNKIGKAASPYSAWDHIERFKSGPTMEPTAESAKEAAMIKELLASKVPGIDEFLNDEIYLLLKGKLNENSFQLPTAEEEGVETSTEPVRVLDSEKKGLGSAIYKISSYIVQSELENANISVAFKDNTNELIVTATKDIKKGEEIKTHYT</sequence>
<evidence type="ECO:0000313" key="17">
    <source>
        <dbReference type="EMBL" id="KAG2231198.1"/>
    </source>
</evidence>
<dbReference type="InterPro" id="IPR046341">
    <property type="entry name" value="SET_dom_sf"/>
</dbReference>
<comment type="caution">
    <text evidence="17">The sequence shown here is derived from an EMBL/GenBank/DDBJ whole genome shotgun (WGS) entry which is preliminary data.</text>
</comment>
<dbReference type="InterPro" id="IPR023392">
    <property type="entry name" value="Tom20_dom_sf"/>
</dbReference>
<dbReference type="Gene3D" id="1.20.960.10">
    <property type="entry name" value="Mitochondrial outer membrane translocase complex, subunit Tom20 domain"/>
    <property type="match status" value="1"/>
</dbReference>
<dbReference type="GO" id="GO:0008270">
    <property type="term" value="F:zinc ion binding"/>
    <property type="evidence" value="ECO:0007669"/>
    <property type="project" value="UniProtKB-KW"/>
</dbReference>
<comment type="subcellular location">
    <subcellularLocation>
        <location evidence="1">Mitochondrion outer membrane</location>
        <topology evidence="1">Single-pass membrane protein</topology>
    </subcellularLocation>
</comment>
<keyword evidence="7" id="KW-1000">Mitochondrion outer membrane</keyword>
<dbReference type="Proteomes" id="UP000613177">
    <property type="component" value="Unassembled WGS sequence"/>
</dbReference>
<evidence type="ECO:0000256" key="12">
    <source>
        <dbReference type="ARBA" id="ARBA00023136"/>
    </source>
</evidence>
<dbReference type="Gene3D" id="2.170.270.10">
    <property type="entry name" value="SET domain"/>
    <property type="match status" value="1"/>
</dbReference>
<organism evidence="17 18">
    <name type="scientific">Thamnidium elegans</name>
    <dbReference type="NCBI Taxonomy" id="101142"/>
    <lineage>
        <taxon>Eukaryota</taxon>
        <taxon>Fungi</taxon>
        <taxon>Fungi incertae sedis</taxon>
        <taxon>Mucoromycota</taxon>
        <taxon>Mucoromycotina</taxon>
        <taxon>Mucoromycetes</taxon>
        <taxon>Mucorales</taxon>
        <taxon>Mucorineae</taxon>
        <taxon>Mucoraceae</taxon>
        <taxon>Thamnidium</taxon>
    </lineage>
</organism>
<dbReference type="Gene3D" id="6.10.140.2220">
    <property type="match status" value="1"/>
</dbReference>
<feature type="domain" description="SET" evidence="15">
    <location>
        <begin position="168"/>
        <end position="449"/>
    </location>
</feature>
<dbReference type="InterPro" id="IPR002893">
    <property type="entry name" value="Znf_MYND"/>
</dbReference>
<gene>
    <name evidence="17" type="ORF">INT48_005919</name>
</gene>
<dbReference type="PROSITE" id="PS50280">
    <property type="entry name" value="SET"/>
    <property type="match status" value="1"/>
</dbReference>
<evidence type="ECO:0000256" key="5">
    <source>
        <dbReference type="ARBA" id="ARBA00022723"/>
    </source>
</evidence>
<keyword evidence="10 14" id="KW-1133">Transmembrane helix</keyword>
<evidence type="ECO:0008006" key="19">
    <source>
        <dbReference type="Google" id="ProtNLM"/>
    </source>
</evidence>
<dbReference type="GO" id="GO:0016031">
    <property type="term" value="P:tRNA import into mitochondrion"/>
    <property type="evidence" value="ECO:0007669"/>
    <property type="project" value="TreeGrafter"/>
</dbReference>
<evidence type="ECO:0000256" key="4">
    <source>
        <dbReference type="ARBA" id="ARBA00022692"/>
    </source>
</evidence>
<evidence type="ECO:0000256" key="14">
    <source>
        <dbReference type="SAM" id="Phobius"/>
    </source>
</evidence>
<keyword evidence="3" id="KW-0813">Transport</keyword>
<evidence type="ECO:0000256" key="11">
    <source>
        <dbReference type="ARBA" id="ARBA00023128"/>
    </source>
</evidence>
<dbReference type="SUPFAM" id="SSF144232">
    <property type="entry name" value="HIT/MYND zinc finger-like"/>
    <property type="match status" value="1"/>
</dbReference>
<dbReference type="EMBL" id="JAEPRE010000162">
    <property type="protein sequence ID" value="KAG2231198.1"/>
    <property type="molecule type" value="Genomic_DNA"/>
</dbReference>
<dbReference type="InterPro" id="IPR001214">
    <property type="entry name" value="SET_dom"/>
</dbReference>
<keyword evidence="12 14" id="KW-0472">Membrane</keyword>
<feature type="transmembrane region" description="Helical" evidence="14">
    <location>
        <begin position="6"/>
        <end position="26"/>
    </location>
</feature>
<evidence type="ECO:0000256" key="9">
    <source>
        <dbReference type="ARBA" id="ARBA00022927"/>
    </source>
</evidence>
<evidence type="ECO:0000256" key="13">
    <source>
        <dbReference type="PROSITE-ProRule" id="PRU00134"/>
    </source>
</evidence>
<keyword evidence="18" id="KW-1185">Reference proteome</keyword>
<dbReference type="PRINTS" id="PR00351">
    <property type="entry name" value="OM20RECEPTOR"/>
</dbReference>
<name>A0A8H7SMR5_9FUNG</name>
<dbReference type="SUPFAM" id="SSF47157">
    <property type="entry name" value="Mitochondrial import receptor subunit Tom20"/>
    <property type="match status" value="1"/>
</dbReference>
<dbReference type="Pfam" id="PF00856">
    <property type="entry name" value="SET"/>
    <property type="match status" value="1"/>
</dbReference>
<protein>
    <recommendedName>
        <fullName evidence="19">MYND-type domain-containing protein</fullName>
    </recommendedName>
</protein>
<keyword evidence="11" id="KW-0496">Mitochondrion</keyword>
<evidence type="ECO:0000256" key="10">
    <source>
        <dbReference type="ARBA" id="ARBA00022989"/>
    </source>
</evidence>
<dbReference type="GO" id="GO:0030150">
    <property type="term" value="P:protein import into mitochondrial matrix"/>
    <property type="evidence" value="ECO:0007669"/>
    <property type="project" value="TreeGrafter"/>
</dbReference>
<dbReference type="PANTHER" id="PTHR12430">
    <property type="entry name" value="MITOCHONDRIAL IMPORT RECEPTOR SUBUNIT TOM20"/>
    <property type="match status" value="1"/>
</dbReference>
<dbReference type="PANTHER" id="PTHR12430:SF0">
    <property type="entry name" value="TRANSLOCASE OF OUTER MITOCHONDRIAL MEMBRANE 20"/>
    <property type="match status" value="1"/>
</dbReference>
<evidence type="ECO:0000256" key="6">
    <source>
        <dbReference type="ARBA" id="ARBA00022771"/>
    </source>
</evidence>
<keyword evidence="6 13" id="KW-0863">Zinc-finger</keyword>
<dbReference type="GO" id="GO:0006605">
    <property type="term" value="P:protein targeting"/>
    <property type="evidence" value="ECO:0007669"/>
    <property type="project" value="InterPro"/>
</dbReference>
<keyword evidence="5" id="KW-0479">Metal-binding</keyword>
<comment type="similarity">
    <text evidence="2">Belongs to the Tom20 family.</text>
</comment>
<evidence type="ECO:0000256" key="8">
    <source>
        <dbReference type="ARBA" id="ARBA00022833"/>
    </source>
</evidence>
<evidence type="ECO:0000259" key="16">
    <source>
        <dbReference type="PROSITE" id="PS50865"/>
    </source>
</evidence>
<dbReference type="Pfam" id="PF02064">
    <property type="entry name" value="MAS20"/>
    <property type="match status" value="1"/>
</dbReference>
<dbReference type="SUPFAM" id="SSF82199">
    <property type="entry name" value="SET domain"/>
    <property type="match status" value="1"/>
</dbReference>
<evidence type="ECO:0000256" key="7">
    <source>
        <dbReference type="ARBA" id="ARBA00022787"/>
    </source>
</evidence>
<keyword evidence="4 14" id="KW-0812">Transmembrane</keyword>
<keyword evidence="8" id="KW-0862">Zinc</keyword>
<evidence type="ECO:0000256" key="3">
    <source>
        <dbReference type="ARBA" id="ARBA00022448"/>
    </source>
</evidence>
<dbReference type="PROSITE" id="PS50865">
    <property type="entry name" value="ZF_MYND_2"/>
    <property type="match status" value="1"/>
</dbReference>
<dbReference type="InterPro" id="IPR002056">
    <property type="entry name" value="MAS20"/>
</dbReference>
<dbReference type="GO" id="GO:0006886">
    <property type="term" value="P:intracellular protein transport"/>
    <property type="evidence" value="ECO:0007669"/>
    <property type="project" value="InterPro"/>
</dbReference>